<dbReference type="PANTHER" id="PTHR22789">
    <property type="entry name" value="FUCULOSE PHOSPHATE ALDOLASE"/>
    <property type="match status" value="1"/>
</dbReference>
<dbReference type="GO" id="GO:0019323">
    <property type="term" value="P:pentose catabolic process"/>
    <property type="evidence" value="ECO:0007669"/>
    <property type="project" value="TreeGrafter"/>
</dbReference>
<dbReference type="PANTHER" id="PTHR22789:SF0">
    <property type="entry name" value="3-OXO-TETRONATE 4-PHOSPHATE DECARBOXYLASE-RELATED"/>
    <property type="match status" value="1"/>
</dbReference>
<gene>
    <name evidence="4" type="ORF">COT98_01900</name>
</gene>
<keyword evidence="2" id="KW-0456">Lyase</keyword>
<dbReference type="GO" id="GO:0016832">
    <property type="term" value="F:aldehyde-lyase activity"/>
    <property type="evidence" value="ECO:0007669"/>
    <property type="project" value="TreeGrafter"/>
</dbReference>
<dbReference type="InterPro" id="IPR050197">
    <property type="entry name" value="Aldolase_class_II_sugar_metab"/>
</dbReference>
<sequence>IKRTGAHPFQLKISDFVLVVKADKDTVWVKGRYEPSSESRLHYFTYLARPDINCLFHAHDFLVLKSAARFKEVAYLKHFSYGTMESARAVARAAKKHDYIVQKNHGVIALGKNIKTALDIIIKYHEKFKSIA</sequence>
<feature type="non-terminal residue" evidence="4">
    <location>
        <position position="1"/>
    </location>
</feature>
<protein>
    <recommendedName>
        <fullName evidence="3">Class II aldolase/adducin N-terminal domain-containing protein</fullName>
    </recommendedName>
</protein>
<keyword evidence="1" id="KW-0479">Metal-binding</keyword>
<dbReference type="SUPFAM" id="SSF53639">
    <property type="entry name" value="AraD/HMP-PK domain-like"/>
    <property type="match status" value="1"/>
</dbReference>
<dbReference type="GO" id="GO:0005829">
    <property type="term" value="C:cytosol"/>
    <property type="evidence" value="ECO:0007669"/>
    <property type="project" value="TreeGrafter"/>
</dbReference>
<evidence type="ECO:0000259" key="3">
    <source>
        <dbReference type="Pfam" id="PF00596"/>
    </source>
</evidence>
<dbReference type="InterPro" id="IPR036409">
    <property type="entry name" value="Aldolase_II/adducin_N_sf"/>
</dbReference>
<evidence type="ECO:0000313" key="4">
    <source>
        <dbReference type="EMBL" id="PIT94837.1"/>
    </source>
</evidence>
<reference evidence="5" key="1">
    <citation type="submission" date="2017-09" db="EMBL/GenBank/DDBJ databases">
        <title>Depth-based differentiation of microbial function through sediment-hosted aquifers and enrichment of novel symbionts in the deep terrestrial subsurface.</title>
        <authorList>
            <person name="Probst A.J."/>
            <person name="Ladd B."/>
            <person name="Jarett J.K."/>
            <person name="Geller-Mcgrath D.E."/>
            <person name="Sieber C.M.K."/>
            <person name="Emerson J.B."/>
            <person name="Anantharaman K."/>
            <person name="Thomas B.C."/>
            <person name="Malmstrom R."/>
            <person name="Stieglmeier M."/>
            <person name="Klingl A."/>
            <person name="Woyke T."/>
            <person name="Ryan C.M."/>
            <person name="Banfield J.F."/>
        </authorList>
    </citation>
    <scope>NUCLEOTIDE SEQUENCE [LARGE SCALE GENOMIC DNA]</scope>
</reference>
<dbReference type="Proteomes" id="UP000228900">
    <property type="component" value="Unassembled WGS sequence"/>
</dbReference>
<dbReference type="Gene3D" id="3.40.225.10">
    <property type="entry name" value="Class II aldolase/adducin N-terminal domain"/>
    <property type="match status" value="1"/>
</dbReference>
<dbReference type="InterPro" id="IPR001303">
    <property type="entry name" value="Aldolase_II/adducin_N"/>
</dbReference>
<dbReference type="Pfam" id="PF00596">
    <property type="entry name" value="Aldolase_II"/>
    <property type="match status" value="1"/>
</dbReference>
<organism evidence="4 5">
    <name type="scientific">Candidatus Falkowbacteria bacterium CG10_big_fil_rev_8_21_14_0_10_39_9</name>
    <dbReference type="NCBI Taxonomy" id="1974566"/>
    <lineage>
        <taxon>Bacteria</taxon>
        <taxon>Candidatus Falkowiibacteriota</taxon>
    </lineage>
</organism>
<name>A0A2M6WPV4_9BACT</name>
<evidence type="ECO:0000256" key="2">
    <source>
        <dbReference type="ARBA" id="ARBA00023239"/>
    </source>
</evidence>
<dbReference type="AlphaFoldDB" id="A0A2M6WPV4"/>
<evidence type="ECO:0000256" key="1">
    <source>
        <dbReference type="ARBA" id="ARBA00022723"/>
    </source>
</evidence>
<dbReference type="EMBL" id="PFAQ01000033">
    <property type="protein sequence ID" value="PIT94837.1"/>
    <property type="molecule type" value="Genomic_DNA"/>
</dbReference>
<comment type="caution">
    <text evidence="4">The sequence shown here is derived from an EMBL/GenBank/DDBJ whole genome shotgun (WGS) entry which is preliminary data.</text>
</comment>
<feature type="domain" description="Class II aldolase/adducin N-terminal" evidence="3">
    <location>
        <begin position="1"/>
        <end position="126"/>
    </location>
</feature>
<accession>A0A2M6WPV4</accession>
<proteinExistence type="predicted"/>
<evidence type="ECO:0000313" key="5">
    <source>
        <dbReference type="Proteomes" id="UP000228900"/>
    </source>
</evidence>
<dbReference type="GO" id="GO:0046872">
    <property type="term" value="F:metal ion binding"/>
    <property type="evidence" value="ECO:0007669"/>
    <property type="project" value="UniProtKB-KW"/>
</dbReference>